<dbReference type="STRING" id="211165.GCA_000317285_05735"/>
<keyword evidence="3" id="KW-1185">Reference proteome</keyword>
<organism evidence="2 3">
    <name type="scientific">Chlorogloeopsis fritschii PCC 6912</name>
    <dbReference type="NCBI Taxonomy" id="211165"/>
    <lineage>
        <taxon>Bacteria</taxon>
        <taxon>Bacillati</taxon>
        <taxon>Cyanobacteriota</taxon>
        <taxon>Cyanophyceae</taxon>
        <taxon>Nostocales</taxon>
        <taxon>Chlorogloeopsidaceae</taxon>
        <taxon>Chlorogloeopsis</taxon>
    </lineage>
</organism>
<dbReference type="InterPro" id="IPR002716">
    <property type="entry name" value="PIN_dom"/>
</dbReference>
<dbReference type="AlphaFoldDB" id="A0A3S0Y143"/>
<evidence type="ECO:0000313" key="2">
    <source>
        <dbReference type="EMBL" id="RUR74069.1"/>
    </source>
</evidence>
<name>A0A3S0Y143_CHLFR</name>
<dbReference type="Pfam" id="PF01850">
    <property type="entry name" value="PIN"/>
    <property type="match status" value="1"/>
</dbReference>
<protein>
    <submittedName>
        <fullName evidence="2">Ribonuclease VapC</fullName>
    </submittedName>
</protein>
<dbReference type="SUPFAM" id="SSF88723">
    <property type="entry name" value="PIN domain-like"/>
    <property type="match status" value="1"/>
</dbReference>
<dbReference type="InterPro" id="IPR029060">
    <property type="entry name" value="PIN-like_dom_sf"/>
</dbReference>
<proteinExistence type="predicted"/>
<dbReference type="Proteomes" id="UP000268857">
    <property type="component" value="Unassembled WGS sequence"/>
</dbReference>
<comment type="caution">
    <text evidence="2">The sequence shown here is derived from an EMBL/GenBank/DDBJ whole genome shotgun (WGS) entry which is preliminary data.</text>
</comment>
<sequence>MTYHPVILVDSSLLIAFYNSTDNYHTQVRDFFTSCTSDLITTVACVTEVMYFLAPNRQVQNVFLLHLTNLVYKCESLLPEDFARIAELNTQYASLPGDFADLSLVAISERLNICAIATLDKDFDIYRRYRCQPFERVFRAQSDERHLSKV</sequence>
<evidence type="ECO:0000259" key="1">
    <source>
        <dbReference type="Pfam" id="PF01850"/>
    </source>
</evidence>
<dbReference type="RefSeq" id="WP_016877730.1">
    <property type="nucleotide sequence ID" value="NZ_AJLN01000134.1"/>
</dbReference>
<dbReference type="EMBL" id="RSCJ01000031">
    <property type="protein sequence ID" value="RUR74069.1"/>
    <property type="molecule type" value="Genomic_DNA"/>
</dbReference>
<dbReference type="Gene3D" id="3.40.50.1010">
    <property type="entry name" value="5'-nuclease"/>
    <property type="match status" value="1"/>
</dbReference>
<evidence type="ECO:0000313" key="3">
    <source>
        <dbReference type="Proteomes" id="UP000268857"/>
    </source>
</evidence>
<accession>A0A3S0Y143</accession>
<reference evidence="2 3" key="1">
    <citation type="journal article" date="2019" name="Genome Biol. Evol.">
        <title>Day and night: Metabolic profiles and evolutionary relationships of six axenic non-marine cyanobacteria.</title>
        <authorList>
            <person name="Will S.E."/>
            <person name="Henke P."/>
            <person name="Boedeker C."/>
            <person name="Huang S."/>
            <person name="Brinkmann H."/>
            <person name="Rohde M."/>
            <person name="Jarek M."/>
            <person name="Friedl T."/>
            <person name="Seufert S."/>
            <person name="Schumacher M."/>
            <person name="Overmann J."/>
            <person name="Neumann-Schaal M."/>
            <person name="Petersen J."/>
        </authorList>
    </citation>
    <scope>NUCLEOTIDE SEQUENCE [LARGE SCALE GENOMIC DNA]</scope>
    <source>
        <strain evidence="2 3">PCC 6912</strain>
    </source>
</reference>
<gene>
    <name evidence="2" type="primary">vapC</name>
    <name evidence="2" type="ORF">PCC6912_53770</name>
</gene>
<dbReference type="OrthoDB" id="425811at2"/>
<feature type="domain" description="PIN" evidence="1">
    <location>
        <begin position="7"/>
        <end position="126"/>
    </location>
</feature>